<dbReference type="EMBL" id="JAVDYG010000001">
    <property type="protein sequence ID" value="MDR7364299.1"/>
    <property type="molecule type" value="Genomic_DNA"/>
</dbReference>
<reference evidence="5 6" key="1">
    <citation type="submission" date="2023-07" db="EMBL/GenBank/DDBJ databases">
        <title>Sequencing the genomes of 1000 actinobacteria strains.</title>
        <authorList>
            <person name="Klenk H.-P."/>
        </authorList>
    </citation>
    <scope>NUCLEOTIDE SEQUENCE [LARGE SCALE GENOMIC DNA]</scope>
    <source>
        <strain evidence="5 6">DSM 19426</strain>
    </source>
</reference>
<sequence length="318" mass="33105">MSTPGPATTPAQRPLPPQVTMGLLDYLVATSLDGDYAAAAAARGQAGGAGRPGGAGRARARRRHGWTAVVLGLFALLLAVAAVQSARAEPARTQSRASLVSEARSADSALRAARRDVARLRREVARLDRRRVQLVRRAVATDAAATRLGAATGTVPVTGPGMTVTVDDAPDATNRRQQVYDQDLQKLVNGLWAAGAEAVAINGQRLTALSAIRLAGEAITVNFRSLRRPYVVSAIGNPDDLPARFVDTAGGTWWLNLKAVYGLRLDLESADALRLPAVRPPLLRSAEVLTRGGRADGADGAGGARSPDPTPDTPGGPS</sequence>
<keyword evidence="4" id="KW-0812">Transmembrane</keyword>
<protein>
    <submittedName>
        <fullName evidence="5">Uncharacterized protein YlxW (UPF0749 family)</fullName>
    </submittedName>
</protein>
<organism evidence="5 6">
    <name type="scientific">Nocardioides marmoribigeumensis</name>
    <dbReference type="NCBI Taxonomy" id="433649"/>
    <lineage>
        <taxon>Bacteria</taxon>
        <taxon>Bacillati</taxon>
        <taxon>Actinomycetota</taxon>
        <taxon>Actinomycetes</taxon>
        <taxon>Propionibacteriales</taxon>
        <taxon>Nocardioidaceae</taxon>
        <taxon>Nocardioides</taxon>
    </lineage>
</organism>
<keyword evidence="4" id="KW-0472">Membrane</keyword>
<evidence type="ECO:0000256" key="1">
    <source>
        <dbReference type="ARBA" id="ARBA00009108"/>
    </source>
</evidence>
<comment type="similarity">
    <text evidence="1">Belongs to the UPF0749 family.</text>
</comment>
<feature type="region of interest" description="Disordered" evidence="3">
    <location>
        <begin position="289"/>
        <end position="318"/>
    </location>
</feature>
<evidence type="ECO:0000256" key="4">
    <source>
        <dbReference type="SAM" id="Phobius"/>
    </source>
</evidence>
<dbReference type="RefSeq" id="WP_310305810.1">
    <property type="nucleotide sequence ID" value="NZ_BAAAPS010000005.1"/>
</dbReference>
<keyword evidence="2" id="KW-0175">Coiled coil</keyword>
<evidence type="ECO:0000313" key="6">
    <source>
        <dbReference type="Proteomes" id="UP001183648"/>
    </source>
</evidence>
<evidence type="ECO:0000256" key="2">
    <source>
        <dbReference type="SAM" id="Coils"/>
    </source>
</evidence>
<dbReference type="InterPro" id="IPR010273">
    <property type="entry name" value="DUF881"/>
</dbReference>
<proteinExistence type="inferred from homology"/>
<feature type="transmembrane region" description="Helical" evidence="4">
    <location>
        <begin position="66"/>
        <end position="86"/>
    </location>
</feature>
<dbReference type="Gene3D" id="3.30.70.1880">
    <property type="entry name" value="Protein of unknown function DUF881"/>
    <property type="match status" value="1"/>
</dbReference>
<accession>A0ABU2C137</accession>
<dbReference type="Pfam" id="PF05949">
    <property type="entry name" value="DUF881"/>
    <property type="match status" value="1"/>
</dbReference>
<comment type="caution">
    <text evidence="5">The sequence shown here is derived from an EMBL/GenBank/DDBJ whole genome shotgun (WGS) entry which is preliminary data.</text>
</comment>
<keyword evidence="4" id="KW-1133">Transmembrane helix</keyword>
<keyword evidence="6" id="KW-1185">Reference proteome</keyword>
<gene>
    <name evidence="5" type="ORF">J2S63_003852</name>
</gene>
<feature type="coiled-coil region" evidence="2">
    <location>
        <begin position="103"/>
        <end position="137"/>
    </location>
</feature>
<dbReference type="PANTHER" id="PTHR37313:SF1">
    <property type="entry name" value="UPF0749 PROTEIN RV1823"/>
    <property type="match status" value="1"/>
</dbReference>
<dbReference type="PANTHER" id="PTHR37313">
    <property type="entry name" value="UPF0749 PROTEIN RV1825"/>
    <property type="match status" value="1"/>
</dbReference>
<evidence type="ECO:0000256" key="3">
    <source>
        <dbReference type="SAM" id="MobiDB-lite"/>
    </source>
</evidence>
<name>A0ABU2C137_9ACTN</name>
<evidence type="ECO:0000313" key="5">
    <source>
        <dbReference type="EMBL" id="MDR7364299.1"/>
    </source>
</evidence>
<feature type="compositionally biased region" description="Pro residues" evidence="3">
    <location>
        <begin position="308"/>
        <end position="318"/>
    </location>
</feature>
<dbReference type="Proteomes" id="UP001183648">
    <property type="component" value="Unassembled WGS sequence"/>
</dbReference>